<dbReference type="GO" id="GO:0009055">
    <property type="term" value="F:electron transfer activity"/>
    <property type="evidence" value="ECO:0007669"/>
    <property type="project" value="UniProtKB-UniRule"/>
</dbReference>
<comment type="cofactor">
    <cofactor evidence="1">
        <name>[3Fe-4S] cluster</name>
        <dbReference type="ChEBI" id="CHEBI:21137"/>
    </cofactor>
</comment>
<keyword evidence="5 8" id="KW-0408">Iron</keyword>
<accession>A0A7G8PGV9</accession>
<dbReference type="KEGG" id="mflu:HZU40_04360"/>
<dbReference type="Proteomes" id="UP000515498">
    <property type="component" value="Chromosome"/>
</dbReference>
<proteinExistence type="predicted"/>
<reference evidence="10 11" key="1">
    <citation type="submission" date="2020-07" db="EMBL/GenBank/DDBJ databases">
        <title>Draft genome sequence of four isobutane-metabolizing strains capable of cometabolically degrading diverse ether contaminants.</title>
        <authorList>
            <person name="Chen W."/>
            <person name="Faulkner N."/>
            <person name="Smith C."/>
            <person name="Hyman M."/>
        </authorList>
    </citation>
    <scope>NUCLEOTIDE SEQUENCE [LARGE SCALE GENOMIC DNA]</scope>
    <source>
        <strain evidence="10 11">2A</strain>
    </source>
</reference>
<gene>
    <name evidence="10" type="ORF">HZU40_04360</name>
</gene>
<sequence length="63" mass="6586">MRVTVDDEACAGHGICVGLCPEVFTLTGTGYAEAIRTEVPTRVEDAVAEAVSQCPEHAIHTAS</sequence>
<dbReference type="SUPFAM" id="SSF54862">
    <property type="entry name" value="4Fe-4S ferredoxins"/>
    <property type="match status" value="1"/>
</dbReference>
<organism evidence="10 11">
    <name type="scientific">Mycolicibacterium fluoranthenivorans</name>
    <dbReference type="NCBI Taxonomy" id="258505"/>
    <lineage>
        <taxon>Bacteria</taxon>
        <taxon>Bacillati</taxon>
        <taxon>Actinomycetota</taxon>
        <taxon>Actinomycetes</taxon>
        <taxon>Mycobacteriales</taxon>
        <taxon>Mycobacteriaceae</taxon>
        <taxon>Mycolicibacterium</taxon>
    </lineage>
</organism>
<name>A0A7G8PGV9_9MYCO</name>
<dbReference type="PROSITE" id="PS51379">
    <property type="entry name" value="4FE4S_FER_2"/>
    <property type="match status" value="1"/>
</dbReference>
<evidence type="ECO:0000256" key="4">
    <source>
        <dbReference type="ARBA" id="ARBA00022982"/>
    </source>
</evidence>
<dbReference type="InterPro" id="IPR051269">
    <property type="entry name" value="Fe-S_cluster_ET"/>
</dbReference>
<dbReference type="PANTHER" id="PTHR36923:SF3">
    <property type="entry name" value="FERREDOXIN"/>
    <property type="match status" value="1"/>
</dbReference>
<dbReference type="InterPro" id="IPR001080">
    <property type="entry name" value="3Fe4S_ferredoxin"/>
</dbReference>
<dbReference type="PANTHER" id="PTHR36923">
    <property type="entry name" value="FERREDOXIN"/>
    <property type="match status" value="1"/>
</dbReference>
<keyword evidence="4 8" id="KW-0249">Electron transport</keyword>
<evidence type="ECO:0000256" key="1">
    <source>
        <dbReference type="ARBA" id="ARBA00001927"/>
    </source>
</evidence>
<keyword evidence="6 8" id="KW-0411">Iron-sulfur</keyword>
<dbReference type="InterPro" id="IPR017896">
    <property type="entry name" value="4Fe4S_Fe-S-bd"/>
</dbReference>
<evidence type="ECO:0000256" key="3">
    <source>
        <dbReference type="ARBA" id="ARBA00022723"/>
    </source>
</evidence>
<dbReference type="GO" id="GO:0005506">
    <property type="term" value="F:iron ion binding"/>
    <property type="evidence" value="ECO:0007669"/>
    <property type="project" value="UniProtKB-UniRule"/>
</dbReference>
<feature type="domain" description="4Fe-4S ferredoxin-type" evidence="9">
    <location>
        <begin position="1"/>
        <end position="29"/>
    </location>
</feature>
<keyword evidence="2 8" id="KW-0813">Transport</keyword>
<evidence type="ECO:0000256" key="6">
    <source>
        <dbReference type="ARBA" id="ARBA00023014"/>
    </source>
</evidence>
<dbReference type="PRINTS" id="PR00352">
    <property type="entry name" value="3FE4SFRDOXIN"/>
</dbReference>
<keyword evidence="7" id="KW-0003">3Fe-4S</keyword>
<evidence type="ECO:0000313" key="10">
    <source>
        <dbReference type="EMBL" id="QNJ93575.1"/>
    </source>
</evidence>
<dbReference type="Gene3D" id="3.30.70.20">
    <property type="match status" value="1"/>
</dbReference>
<evidence type="ECO:0000256" key="7">
    <source>
        <dbReference type="ARBA" id="ARBA00023291"/>
    </source>
</evidence>
<dbReference type="EMBL" id="CP059894">
    <property type="protein sequence ID" value="QNJ93575.1"/>
    <property type="molecule type" value="Genomic_DNA"/>
</dbReference>
<keyword evidence="3 8" id="KW-0479">Metal-binding</keyword>
<evidence type="ECO:0000256" key="5">
    <source>
        <dbReference type="ARBA" id="ARBA00023004"/>
    </source>
</evidence>
<evidence type="ECO:0000259" key="9">
    <source>
        <dbReference type="PROSITE" id="PS51379"/>
    </source>
</evidence>
<dbReference type="GO" id="GO:0051538">
    <property type="term" value="F:3 iron, 4 sulfur cluster binding"/>
    <property type="evidence" value="ECO:0007669"/>
    <property type="project" value="UniProtKB-KW"/>
</dbReference>
<dbReference type="Pfam" id="PF13459">
    <property type="entry name" value="Fer4_15"/>
    <property type="match status" value="1"/>
</dbReference>
<protein>
    <recommendedName>
        <fullName evidence="8">Ferredoxin</fullName>
    </recommendedName>
</protein>
<comment type="function">
    <text evidence="8">Ferredoxins are iron-sulfur proteins that transfer electrons in a wide variety of metabolic reactions.</text>
</comment>
<evidence type="ECO:0000313" key="11">
    <source>
        <dbReference type="Proteomes" id="UP000515498"/>
    </source>
</evidence>
<evidence type="ECO:0000256" key="2">
    <source>
        <dbReference type="ARBA" id="ARBA00022448"/>
    </source>
</evidence>
<dbReference type="AlphaFoldDB" id="A0A7G8PGV9"/>
<evidence type="ECO:0000256" key="8">
    <source>
        <dbReference type="RuleBase" id="RU368020"/>
    </source>
</evidence>